<gene>
    <name evidence="3" type="ORF">SAMN05216366_10296</name>
</gene>
<dbReference type="SUPFAM" id="SSF54106">
    <property type="entry name" value="LysM domain"/>
    <property type="match status" value="1"/>
</dbReference>
<feature type="domain" description="LysM" evidence="2">
    <location>
        <begin position="58"/>
        <end position="116"/>
    </location>
</feature>
<dbReference type="RefSeq" id="WP_081342391.1">
    <property type="nucleotide sequence ID" value="NZ_FNJQ01000002.1"/>
</dbReference>
<name>A0A1H0MYD0_SELRU</name>
<evidence type="ECO:0000256" key="1">
    <source>
        <dbReference type="SAM" id="Phobius"/>
    </source>
</evidence>
<accession>A0A1H0MYD0</accession>
<evidence type="ECO:0000313" key="3">
    <source>
        <dbReference type="EMBL" id="SDO85423.1"/>
    </source>
</evidence>
<dbReference type="InterPro" id="IPR018392">
    <property type="entry name" value="LysM"/>
</dbReference>
<dbReference type="Proteomes" id="UP000182412">
    <property type="component" value="Unassembled WGS sequence"/>
</dbReference>
<keyword evidence="1" id="KW-1133">Transmembrane helix</keyword>
<dbReference type="CDD" id="cd00118">
    <property type="entry name" value="LysM"/>
    <property type="match status" value="1"/>
</dbReference>
<keyword evidence="1" id="KW-0472">Membrane</keyword>
<dbReference type="AlphaFoldDB" id="A0A1H0MYD0"/>
<protein>
    <submittedName>
        <fullName evidence="3">LysM domain-containing protein</fullName>
    </submittedName>
</protein>
<organism evidence="3 4">
    <name type="scientific">Selenomonas ruminantium</name>
    <dbReference type="NCBI Taxonomy" id="971"/>
    <lineage>
        <taxon>Bacteria</taxon>
        <taxon>Bacillati</taxon>
        <taxon>Bacillota</taxon>
        <taxon>Negativicutes</taxon>
        <taxon>Selenomonadales</taxon>
        <taxon>Selenomonadaceae</taxon>
        <taxon>Selenomonas</taxon>
    </lineage>
</organism>
<dbReference type="SMART" id="SM00257">
    <property type="entry name" value="LysM"/>
    <property type="match status" value="1"/>
</dbReference>
<feature type="transmembrane region" description="Helical" evidence="1">
    <location>
        <begin position="28"/>
        <end position="49"/>
    </location>
</feature>
<dbReference type="OrthoDB" id="1666822at2"/>
<reference evidence="3 4" key="1">
    <citation type="submission" date="2016-10" db="EMBL/GenBank/DDBJ databases">
        <authorList>
            <person name="de Groot N.N."/>
        </authorList>
    </citation>
    <scope>NUCLEOTIDE SEQUENCE [LARGE SCALE GENOMIC DNA]</scope>
    <source>
        <strain evidence="3 4">S137</strain>
    </source>
</reference>
<dbReference type="EMBL" id="FNJQ01000002">
    <property type="protein sequence ID" value="SDO85423.1"/>
    <property type="molecule type" value="Genomic_DNA"/>
</dbReference>
<sequence length="126" mass="14554">MTEGNWQHEQWRKALKERRAKQKRRESVIKKVLAGAALVGAAIIFTGFYDGDQRLVTETYTVKEGDTLWSIATEYLKKNTGGRRYILEFKQGIIENNPELQNGNAGHIRPGQEIIINYFVKEEKEQ</sequence>
<dbReference type="Gene3D" id="3.10.350.10">
    <property type="entry name" value="LysM domain"/>
    <property type="match status" value="1"/>
</dbReference>
<proteinExistence type="predicted"/>
<evidence type="ECO:0000259" key="2">
    <source>
        <dbReference type="PROSITE" id="PS51782"/>
    </source>
</evidence>
<dbReference type="Pfam" id="PF01476">
    <property type="entry name" value="LysM"/>
    <property type="match status" value="1"/>
</dbReference>
<keyword evidence="1" id="KW-0812">Transmembrane</keyword>
<dbReference type="InterPro" id="IPR036779">
    <property type="entry name" value="LysM_dom_sf"/>
</dbReference>
<dbReference type="PROSITE" id="PS51782">
    <property type="entry name" value="LYSM"/>
    <property type="match status" value="1"/>
</dbReference>
<evidence type="ECO:0000313" key="4">
    <source>
        <dbReference type="Proteomes" id="UP000182412"/>
    </source>
</evidence>